<evidence type="ECO:0000313" key="2">
    <source>
        <dbReference type="Proteomes" id="UP000586918"/>
    </source>
</evidence>
<protein>
    <submittedName>
        <fullName evidence="1">Uridine kinase</fullName>
    </submittedName>
</protein>
<name>A0A848DG06_9PSEU</name>
<gene>
    <name evidence="1" type="ORF">HF519_07790</name>
</gene>
<dbReference type="RefSeq" id="WP_169411588.1">
    <property type="nucleotide sequence ID" value="NZ_JAAXKZ010000019.1"/>
</dbReference>
<comment type="caution">
    <text evidence="1">The sequence shown here is derived from an EMBL/GenBank/DDBJ whole genome shotgun (WGS) entry which is preliminary data.</text>
</comment>
<dbReference type="AlphaFoldDB" id="A0A848DG06"/>
<dbReference type="EMBL" id="JAAXKZ010000019">
    <property type="protein sequence ID" value="NMH91489.1"/>
    <property type="molecule type" value="Genomic_DNA"/>
</dbReference>
<dbReference type="Proteomes" id="UP000586918">
    <property type="component" value="Unassembled WGS sequence"/>
</dbReference>
<dbReference type="GO" id="GO:0016301">
    <property type="term" value="F:kinase activity"/>
    <property type="evidence" value="ECO:0007669"/>
    <property type="project" value="UniProtKB-KW"/>
</dbReference>
<keyword evidence="2" id="KW-1185">Reference proteome</keyword>
<keyword evidence="1" id="KW-0808">Transferase</keyword>
<organism evidence="1 2">
    <name type="scientific">Pseudonocardia bannensis</name>
    <dbReference type="NCBI Taxonomy" id="630973"/>
    <lineage>
        <taxon>Bacteria</taxon>
        <taxon>Bacillati</taxon>
        <taxon>Actinomycetota</taxon>
        <taxon>Actinomycetes</taxon>
        <taxon>Pseudonocardiales</taxon>
        <taxon>Pseudonocardiaceae</taxon>
        <taxon>Pseudonocardia</taxon>
    </lineage>
</organism>
<dbReference type="Gene3D" id="3.40.50.300">
    <property type="entry name" value="P-loop containing nucleotide triphosphate hydrolases"/>
    <property type="match status" value="1"/>
</dbReference>
<accession>A0A848DG06</accession>
<reference evidence="1 2" key="1">
    <citation type="submission" date="2020-04" db="EMBL/GenBank/DDBJ databases">
        <authorList>
            <person name="Klaysubun C."/>
            <person name="Duangmal K."/>
            <person name="Lipun K."/>
        </authorList>
    </citation>
    <scope>NUCLEOTIDE SEQUENCE [LARGE SCALE GENOMIC DNA]</scope>
    <source>
        <strain evidence="1 2">DSM 45300</strain>
    </source>
</reference>
<proteinExistence type="predicted"/>
<keyword evidence="1" id="KW-0418">Kinase</keyword>
<evidence type="ECO:0000313" key="1">
    <source>
        <dbReference type="EMBL" id="NMH91489.1"/>
    </source>
</evidence>
<sequence>MRITPTTPAALAEQIADLVTARPGQRVRVAVDGAPPTAPQALAGEAATLLRLRGRDVVVVSAADFLRPASVRLEYGRTDVDMFLDGWLDSGALRREVLDPAGPGGSGRVLPRLWNSDRDRAYRDDYRDLADDGVVLLTGALLLGRGLPLDIVVHLRMTPAALTRRTDDQERWTVPAFERYDRERDPAGEADLLVLADHPERPAVRS</sequence>
<dbReference type="InterPro" id="IPR027417">
    <property type="entry name" value="P-loop_NTPase"/>
</dbReference>